<dbReference type="Gene3D" id="3.30.780.10">
    <property type="entry name" value="SUI1-like domain"/>
    <property type="match status" value="1"/>
</dbReference>
<dbReference type="RefSeq" id="XP_020900683.1">
    <property type="nucleotide sequence ID" value="XM_021045024.2"/>
</dbReference>
<evidence type="ECO:0000256" key="2">
    <source>
        <dbReference type="ARBA" id="ARBA00022553"/>
    </source>
</evidence>
<keyword evidence="8" id="KW-1185">Reference proteome</keyword>
<name>A0A913X9W9_EXADI</name>
<keyword evidence="2" id="KW-0597">Phosphoprotein</keyword>
<evidence type="ECO:0000256" key="4">
    <source>
        <dbReference type="ARBA" id="ARBA00022990"/>
    </source>
</evidence>
<keyword evidence="3" id="KW-0648">Protein biosynthesis</keyword>
<keyword evidence="4" id="KW-0007">Acetylation</keyword>
<dbReference type="GO" id="GO:0003743">
    <property type="term" value="F:translation initiation factor activity"/>
    <property type="evidence" value="ECO:0007669"/>
    <property type="project" value="InterPro"/>
</dbReference>
<comment type="similarity">
    <text evidence="1">Belongs to the SUI1 family.</text>
</comment>
<dbReference type="CDD" id="cd11566">
    <property type="entry name" value="eIF1_SUI1"/>
    <property type="match status" value="1"/>
</dbReference>
<dbReference type="GeneID" id="110239310"/>
<dbReference type="GO" id="GO:0080090">
    <property type="term" value="P:regulation of primary metabolic process"/>
    <property type="evidence" value="ECO:0007669"/>
    <property type="project" value="UniProtKB-ARBA"/>
</dbReference>
<dbReference type="GO" id="GO:0010468">
    <property type="term" value="P:regulation of gene expression"/>
    <property type="evidence" value="ECO:0007669"/>
    <property type="project" value="UniProtKB-ARBA"/>
</dbReference>
<reference evidence="7" key="1">
    <citation type="submission" date="2022-11" db="UniProtKB">
        <authorList>
            <consortium name="EnsemblMetazoa"/>
        </authorList>
    </citation>
    <scope>IDENTIFICATION</scope>
</reference>
<feature type="compositionally biased region" description="Polar residues" evidence="5">
    <location>
        <begin position="1"/>
        <end position="11"/>
    </location>
</feature>
<dbReference type="KEGG" id="epa:110239310"/>
<evidence type="ECO:0000259" key="6">
    <source>
        <dbReference type="PROSITE" id="PS50296"/>
    </source>
</evidence>
<dbReference type="NCBIfam" id="TIGR01160">
    <property type="entry name" value="SUI1_MOF2"/>
    <property type="match status" value="1"/>
</dbReference>
<dbReference type="FunFam" id="3.30.780.10:FF:000003">
    <property type="entry name" value="Eukaryotic translation initiation factor 1b"/>
    <property type="match status" value="1"/>
</dbReference>
<dbReference type="InterPro" id="IPR001950">
    <property type="entry name" value="SUI1"/>
</dbReference>
<sequence>MSIENLKSTNPFDEVSEGDETSVQVDDIHIRIQQRNGRKTLTTIQGISDEYDLKKILRQFKKKFACNGTVVDHDEYGEVIQLQGDQRKHAREFLLLIKLVKPEQVKVHGF</sequence>
<evidence type="ECO:0000313" key="8">
    <source>
        <dbReference type="Proteomes" id="UP000887567"/>
    </source>
</evidence>
<proteinExistence type="inferred from homology"/>
<dbReference type="InterPro" id="IPR036877">
    <property type="entry name" value="SUI1_dom_sf"/>
</dbReference>
<evidence type="ECO:0000256" key="1">
    <source>
        <dbReference type="ARBA" id="ARBA00005422"/>
    </source>
</evidence>
<dbReference type="PROSITE" id="PS50296">
    <property type="entry name" value="SUI1"/>
    <property type="match status" value="1"/>
</dbReference>
<dbReference type="InterPro" id="IPR005874">
    <property type="entry name" value="SUI1_euk"/>
</dbReference>
<protein>
    <recommendedName>
        <fullName evidence="6">SUI1 domain-containing protein</fullName>
    </recommendedName>
</protein>
<accession>A0A913X9W9</accession>
<evidence type="ECO:0000256" key="3">
    <source>
        <dbReference type="ARBA" id="ARBA00022917"/>
    </source>
</evidence>
<dbReference type="OMA" id="CEYGEVI"/>
<dbReference type="PANTHER" id="PTHR10388">
    <property type="entry name" value="EUKARYOTIC TRANSLATION INITIATION FACTOR SUI1"/>
    <property type="match status" value="1"/>
</dbReference>
<feature type="domain" description="SUI1" evidence="6">
    <location>
        <begin position="28"/>
        <end position="98"/>
    </location>
</feature>
<dbReference type="AlphaFoldDB" id="A0A913X9W9"/>
<evidence type="ECO:0000256" key="5">
    <source>
        <dbReference type="SAM" id="MobiDB-lite"/>
    </source>
</evidence>
<dbReference type="EnsemblMetazoa" id="XM_021045024.2">
    <property type="protein sequence ID" value="XP_020900683.1"/>
    <property type="gene ID" value="LOC110239310"/>
</dbReference>
<evidence type="ECO:0000313" key="7">
    <source>
        <dbReference type="EnsemblMetazoa" id="XP_020900683.1"/>
    </source>
</evidence>
<dbReference type="OrthoDB" id="10248435at2759"/>
<feature type="region of interest" description="Disordered" evidence="5">
    <location>
        <begin position="1"/>
        <end position="20"/>
    </location>
</feature>
<dbReference type="Pfam" id="PF01253">
    <property type="entry name" value="SUI1"/>
    <property type="match status" value="1"/>
</dbReference>
<dbReference type="PIRSF" id="PIRSF004499">
    <property type="entry name" value="SUI1_euk"/>
    <property type="match status" value="1"/>
</dbReference>
<dbReference type="Proteomes" id="UP000887567">
    <property type="component" value="Unplaced"/>
</dbReference>
<organism evidence="7 8">
    <name type="scientific">Exaiptasia diaphana</name>
    <name type="common">Tropical sea anemone</name>
    <name type="synonym">Aiptasia pulchella</name>
    <dbReference type="NCBI Taxonomy" id="2652724"/>
    <lineage>
        <taxon>Eukaryota</taxon>
        <taxon>Metazoa</taxon>
        <taxon>Cnidaria</taxon>
        <taxon>Anthozoa</taxon>
        <taxon>Hexacorallia</taxon>
        <taxon>Actiniaria</taxon>
        <taxon>Aiptasiidae</taxon>
        <taxon>Exaiptasia</taxon>
    </lineage>
</organism>
<dbReference type="SUPFAM" id="SSF55159">
    <property type="entry name" value="eIF1-like"/>
    <property type="match status" value="1"/>
</dbReference>